<gene>
    <name evidence="3" type="ORF">SDC9_111803</name>
</gene>
<dbReference type="NCBIfam" id="NF033550">
    <property type="entry name" value="transpos_ISL3"/>
    <property type="match status" value="1"/>
</dbReference>
<dbReference type="PANTHER" id="PTHR33498:SF1">
    <property type="entry name" value="TRANSPOSASE FOR INSERTION SEQUENCE ELEMENT IS1557"/>
    <property type="match status" value="1"/>
</dbReference>
<sequence>MSLNQFITEILNIKEEDLEDVQPFKQSDDTLLIKLKLKNHQPLCPYCNEEVKIHGYYPRRLTHSTFSNRKCLIIYQQRRYRCPNCELTFHEPNPFINSKENLTFETKINVLKELKYPEQTYTAVARRCNLSTTKVQRIFDQHVNIPRKALPRVLSMDEHYFPESNYDSLYCCLLMNFETGEMVDILPDRKKSYLIHYLSSIKKDTFKDNTLKSELDNVEYLSIDLFDNFRELAHTYFPKATVCADSFHVLQHITKDFRDVRLRCRRTTENTVLIYLLTKFKHVFHHAIYLDNVPKYNKRLKRDVNYREIRDILFASFPDLRLAYELKEYYIAFNESASVEDAEGRLAEITYRFADSNIREYDEFYTLLTNWKAEIVNSFIEINGTRINNSYIESKNRQLEKLLYNANGFTNFKRTRNRILYCLNRNDTFII</sequence>
<evidence type="ECO:0008006" key="4">
    <source>
        <dbReference type="Google" id="ProtNLM"/>
    </source>
</evidence>
<accession>A0A645BI21</accession>
<protein>
    <recommendedName>
        <fullName evidence="4">ISL3 family transposase</fullName>
    </recommendedName>
</protein>
<name>A0A645BI21_9ZZZZ</name>
<reference evidence="3" key="1">
    <citation type="submission" date="2019-08" db="EMBL/GenBank/DDBJ databases">
        <authorList>
            <person name="Kucharzyk K."/>
            <person name="Murdoch R.W."/>
            <person name="Higgins S."/>
            <person name="Loffler F."/>
        </authorList>
    </citation>
    <scope>NUCLEOTIDE SEQUENCE</scope>
</reference>
<dbReference type="InterPro" id="IPR047951">
    <property type="entry name" value="Transpos_ISL3"/>
</dbReference>
<dbReference type="Pfam" id="PF01610">
    <property type="entry name" value="DDE_Tnp_ISL3"/>
    <property type="match status" value="1"/>
</dbReference>
<dbReference type="InterPro" id="IPR029261">
    <property type="entry name" value="Transposase_Znf"/>
</dbReference>
<organism evidence="3">
    <name type="scientific">bioreactor metagenome</name>
    <dbReference type="NCBI Taxonomy" id="1076179"/>
    <lineage>
        <taxon>unclassified sequences</taxon>
        <taxon>metagenomes</taxon>
        <taxon>ecological metagenomes</taxon>
    </lineage>
</organism>
<comment type="caution">
    <text evidence="3">The sequence shown here is derived from an EMBL/GenBank/DDBJ whole genome shotgun (WGS) entry which is preliminary data.</text>
</comment>
<feature type="domain" description="Transposase IS204/IS1001/IS1096/IS1165 DDE" evidence="1">
    <location>
        <begin position="154"/>
        <end position="419"/>
    </location>
</feature>
<evidence type="ECO:0000259" key="1">
    <source>
        <dbReference type="Pfam" id="PF01610"/>
    </source>
</evidence>
<dbReference type="AlphaFoldDB" id="A0A645BI21"/>
<dbReference type="InterPro" id="IPR002560">
    <property type="entry name" value="Transposase_DDE"/>
</dbReference>
<proteinExistence type="predicted"/>
<evidence type="ECO:0000313" key="3">
    <source>
        <dbReference type="EMBL" id="MPM64912.1"/>
    </source>
</evidence>
<dbReference type="EMBL" id="VSSQ01020224">
    <property type="protein sequence ID" value="MPM64912.1"/>
    <property type="molecule type" value="Genomic_DNA"/>
</dbReference>
<dbReference type="Pfam" id="PF14690">
    <property type="entry name" value="Zn_ribbon_ISL3"/>
    <property type="match status" value="1"/>
</dbReference>
<dbReference type="PANTHER" id="PTHR33498">
    <property type="entry name" value="TRANSPOSASE FOR INSERTION SEQUENCE ELEMENT IS1557"/>
    <property type="match status" value="1"/>
</dbReference>
<feature type="domain" description="Transposase IS204/IS1001/IS1096/IS1165 zinc-finger" evidence="2">
    <location>
        <begin position="42"/>
        <end position="85"/>
    </location>
</feature>
<evidence type="ECO:0000259" key="2">
    <source>
        <dbReference type="Pfam" id="PF14690"/>
    </source>
</evidence>